<protein>
    <recommendedName>
        <fullName evidence="1">Glycosyltransferase 2-like domain-containing protein</fullName>
    </recommendedName>
</protein>
<evidence type="ECO:0000259" key="1">
    <source>
        <dbReference type="Pfam" id="PF00535"/>
    </source>
</evidence>
<dbReference type="RefSeq" id="WP_089058833.1">
    <property type="nucleotide sequence ID" value="NZ_MUHD01000028.1"/>
</dbReference>
<reference evidence="2 3" key="1">
    <citation type="submission" date="2016-11" db="EMBL/GenBank/DDBJ databases">
        <title>Whole genomes of Flavobacteriaceae.</title>
        <authorList>
            <person name="Stine C."/>
            <person name="Li C."/>
            <person name="Tadesse D."/>
        </authorList>
    </citation>
    <scope>NUCLEOTIDE SEQUENCE [LARGE SCALE GENOMIC DNA]</scope>
    <source>
        <strain evidence="2 3">CCUG 60112</strain>
    </source>
</reference>
<feature type="domain" description="Glycosyltransferase 2-like" evidence="1">
    <location>
        <begin position="4"/>
        <end position="131"/>
    </location>
</feature>
<evidence type="ECO:0000313" key="2">
    <source>
        <dbReference type="EMBL" id="OXB05322.1"/>
    </source>
</evidence>
<organism evidence="2 3">
    <name type="scientific">Flavobacterium plurextorum</name>
    <dbReference type="NCBI Taxonomy" id="1114867"/>
    <lineage>
        <taxon>Bacteria</taxon>
        <taxon>Pseudomonadati</taxon>
        <taxon>Bacteroidota</taxon>
        <taxon>Flavobacteriia</taxon>
        <taxon>Flavobacteriales</taxon>
        <taxon>Flavobacteriaceae</taxon>
        <taxon>Flavobacterium</taxon>
    </lineage>
</organism>
<comment type="caution">
    <text evidence="2">The sequence shown here is derived from an EMBL/GenBank/DDBJ whole genome shotgun (WGS) entry which is preliminary data.</text>
</comment>
<dbReference type="Gene3D" id="3.90.550.10">
    <property type="entry name" value="Spore Coat Polysaccharide Biosynthesis Protein SpsA, Chain A"/>
    <property type="match status" value="1"/>
</dbReference>
<dbReference type="CDD" id="cd04186">
    <property type="entry name" value="GT_2_like_c"/>
    <property type="match status" value="1"/>
</dbReference>
<dbReference type="SUPFAM" id="SSF53448">
    <property type="entry name" value="Nucleotide-diphospho-sugar transferases"/>
    <property type="match status" value="1"/>
</dbReference>
<dbReference type="Pfam" id="PF00535">
    <property type="entry name" value="Glycos_transf_2"/>
    <property type="match status" value="1"/>
</dbReference>
<dbReference type="InterPro" id="IPR029044">
    <property type="entry name" value="Nucleotide-diphossugar_trans"/>
</dbReference>
<evidence type="ECO:0000313" key="3">
    <source>
        <dbReference type="Proteomes" id="UP000198381"/>
    </source>
</evidence>
<dbReference type="Proteomes" id="UP000198381">
    <property type="component" value="Unassembled WGS sequence"/>
</dbReference>
<dbReference type="EMBL" id="MUHD01000028">
    <property type="protein sequence ID" value="OXB05322.1"/>
    <property type="molecule type" value="Genomic_DNA"/>
</dbReference>
<proteinExistence type="predicted"/>
<name>A0ABX4CTA7_9FLAO</name>
<dbReference type="PANTHER" id="PTHR43179:SF7">
    <property type="entry name" value="RHAMNOSYLTRANSFERASE WBBL"/>
    <property type="match status" value="1"/>
</dbReference>
<dbReference type="PANTHER" id="PTHR43179">
    <property type="entry name" value="RHAMNOSYLTRANSFERASE WBBL"/>
    <property type="match status" value="1"/>
</dbReference>
<sequence>MQVSIIIVNYNTLEITNNCIKSIKEHTQHVEYEIVLVDNGSSDGSVNFFSDVENIVFIKSPINLGFGRANNLGFEKAQGEFLFLLNSDTLLKENSIKKMLDFFVKKEKQLNIGSLGCVLIDQDGNFNGDGSVIPSCKTEIDNYKQNLPVLKFFLKKDKPVRTFINEGYYKIGYVIGADLMIRKTLFADLGGFDPIFFMYYEESDLQLRMKKKGYESYIYSETQIVHLEDASGKQIKKYSNKKRIIAHTSKNLFLKKNDSDNFKKYKLWDKFFICLSKFSRNYSLQEKKEFESEIRKTY</sequence>
<gene>
    <name evidence="2" type="ORF">B0A81_15340</name>
</gene>
<dbReference type="InterPro" id="IPR001173">
    <property type="entry name" value="Glyco_trans_2-like"/>
</dbReference>
<keyword evidence="3" id="KW-1185">Reference proteome</keyword>
<accession>A0ABX4CTA7</accession>